<feature type="region of interest" description="Disordered" evidence="1">
    <location>
        <begin position="1"/>
        <end position="78"/>
    </location>
</feature>
<protein>
    <submittedName>
        <fullName evidence="2">Uncharacterized protein</fullName>
    </submittedName>
</protein>
<proteinExistence type="predicted"/>
<organism evidence="2 3">
    <name type="scientific">Pocillopora meandrina</name>
    <dbReference type="NCBI Taxonomy" id="46732"/>
    <lineage>
        <taxon>Eukaryota</taxon>
        <taxon>Metazoa</taxon>
        <taxon>Cnidaria</taxon>
        <taxon>Anthozoa</taxon>
        <taxon>Hexacorallia</taxon>
        <taxon>Scleractinia</taxon>
        <taxon>Astrocoeniina</taxon>
        <taxon>Pocilloporidae</taxon>
        <taxon>Pocillopora</taxon>
    </lineage>
</organism>
<accession>A0AAU9WAR1</accession>
<dbReference type="AlphaFoldDB" id="A0AAU9WAR1"/>
<feature type="compositionally biased region" description="Basic residues" evidence="1">
    <location>
        <begin position="1"/>
        <end position="11"/>
    </location>
</feature>
<dbReference type="Proteomes" id="UP001159428">
    <property type="component" value="Unassembled WGS sequence"/>
</dbReference>
<evidence type="ECO:0000256" key="1">
    <source>
        <dbReference type="SAM" id="MobiDB-lite"/>
    </source>
</evidence>
<feature type="compositionally biased region" description="Basic and acidic residues" evidence="1">
    <location>
        <begin position="12"/>
        <end position="32"/>
    </location>
</feature>
<dbReference type="EMBL" id="CALNXJ010000011">
    <property type="protein sequence ID" value="CAH3107774.1"/>
    <property type="molecule type" value="Genomic_DNA"/>
</dbReference>
<reference evidence="2 3" key="1">
    <citation type="submission" date="2022-05" db="EMBL/GenBank/DDBJ databases">
        <authorList>
            <consortium name="Genoscope - CEA"/>
            <person name="William W."/>
        </authorList>
    </citation>
    <scope>NUCLEOTIDE SEQUENCE [LARGE SCALE GENOMIC DNA]</scope>
</reference>
<evidence type="ECO:0000313" key="3">
    <source>
        <dbReference type="Proteomes" id="UP001159428"/>
    </source>
</evidence>
<sequence>MSSNTKRNHPYVKKENEKKTEAKNKLKGKDNVPDTPTHDNFGGEPPKFDVNKPRMAVDYMRPDHRIPPKSKPAKSQPPLKELNKLVETIKTKATTEKTEREVLEEGEIPQDSGTGTYQYSSLDELLDCVEVSYPYPIHQTMMDVLKSKKEDCDHVFLRCSSARCPVFCNLSDYNRYYYECQRQGHPRFTLGRIDKMVCECGMTPTLSLTQSEKNYGKMYLRCGQRHCKLFLRWRQTILKSHG</sequence>
<name>A0AAU9WAR1_9CNID</name>
<evidence type="ECO:0000313" key="2">
    <source>
        <dbReference type="EMBL" id="CAH3107774.1"/>
    </source>
</evidence>
<keyword evidence="3" id="KW-1185">Reference proteome</keyword>
<comment type="caution">
    <text evidence="2">The sequence shown here is derived from an EMBL/GenBank/DDBJ whole genome shotgun (WGS) entry which is preliminary data.</text>
</comment>
<gene>
    <name evidence="2" type="ORF">PMEA_00002546</name>
</gene>